<protein>
    <submittedName>
        <fullName evidence="2">Transglycosylase domain-containing protein</fullName>
    </submittedName>
</protein>
<dbReference type="EMBL" id="CP120863">
    <property type="protein sequence ID" value="WFE88312.1"/>
    <property type="molecule type" value="Genomic_DNA"/>
</dbReference>
<gene>
    <name evidence="2" type="ORF">K1718_19390</name>
</gene>
<evidence type="ECO:0000313" key="3">
    <source>
        <dbReference type="Proteomes" id="UP001209803"/>
    </source>
</evidence>
<organism evidence="2 3">
    <name type="scientific">Roseibium porphyridii</name>
    <dbReference type="NCBI Taxonomy" id="2866279"/>
    <lineage>
        <taxon>Bacteria</taxon>
        <taxon>Pseudomonadati</taxon>
        <taxon>Pseudomonadota</taxon>
        <taxon>Alphaproteobacteria</taxon>
        <taxon>Hyphomicrobiales</taxon>
        <taxon>Stappiaceae</taxon>
        <taxon>Roseibium</taxon>
    </lineage>
</organism>
<proteinExistence type="predicted"/>
<accession>A0ABY8EYW2</accession>
<dbReference type="RefSeq" id="WP_265681156.1">
    <property type="nucleotide sequence ID" value="NZ_CP120863.1"/>
</dbReference>
<reference evidence="2 3" key="1">
    <citation type="submission" date="2023-03" db="EMBL/GenBank/DDBJ databases">
        <title>Roseibium porphyridii sp. nov. and Roseibium rhodosorbium sp. nov. isolated from marine algae, Porphyridium cruentum and Rhodosorus marinus, respectively.</title>
        <authorList>
            <person name="Lee M.W."/>
            <person name="Choi B.J."/>
            <person name="Lee J.K."/>
            <person name="Choi D.G."/>
            <person name="Baek J.H."/>
            <person name="Bayburt H."/>
            <person name="Kim J.M."/>
            <person name="Han D.M."/>
            <person name="Kim K.H."/>
            <person name="Jeon C.O."/>
        </authorList>
    </citation>
    <scope>NUCLEOTIDE SEQUENCE [LARGE SCALE GENOMIC DNA]</scope>
    <source>
        <strain evidence="2 3">KMA01</strain>
    </source>
</reference>
<dbReference type="InterPro" id="IPR023346">
    <property type="entry name" value="Lysozyme-like_dom_sf"/>
</dbReference>
<evidence type="ECO:0000259" key="1">
    <source>
        <dbReference type="Pfam" id="PF00912"/>
    </source>
</evidence>
<dbReference type="Gene3D" id="1.10.3810.10">
    <property type="entry name" value="Biosynthetic peptidoglycan transglycosylase-like"/>
    <property type="match status" value="1"/>
</dbReference>
<name>A0ABY8EYW2_9HYPH</name>
<dbReference type="Pfam" id="PF00912">
    <property type="entry name" value="Transgly"/>
    <property type="match status" value="1"/>
</dbReference>
<evidence type="ECO:0000313" key="2">
    <source>
        <dbReference type="EMBL" id="WFE88312.1"/>
    </source>
</evidence>
<sequence>MKKFAKVGAGSIALLLAGCIGYGAFGYFDAISDADDLRTRADTLIASDFGGASLGAERYQQLLAVQDPRFEQHGGVDMTTPGAGITTISQSLSKRVGFEKFTPGIGKIRQTGYALGLESELSKEQIMALWLDTLEMGRGPEGWVTGFHRMSEAVFGAPPRAIKDEQYLSLLAVMIAPAQYRIGTKDDALADRTGRIGRLVSGKCAPIDNSDVWLEGCM</sequence>
<dbReference type="SUPFAM" id="SSF53955">
    <property type="entry name" value="Lysozyme-like"/>
    <property type="match status" value="1"/>
</dbReference>
<keyword evidence="3" id="KW-1185">Reference proteome</keyword>
<dbReference type="InterPro" id="IPR036950">
    <property type="entry name" value="PBP_transglycosylase"/>
</dbReference>
<feature type="domain" description="Glycosyl transferase family 51" evidence="1">
    <location>
        <begin position="61"/>
        <end position="194"/>
    </location>
</feature>
<dbReference type="Proteomes" id="UP001209803">
    <property type="component" value="Chromosome"/>
</dbReference>
<dbReference type="InterPro" id="IPR001264">
    <property type="entry name" value="Glyco_trans_51"/>
</dbReference>
<dbReference type="PROSITE" id="PS51257">
    <property type="entry name" value="PROKAR_LIPOPROTEIN"/>
    <property type="match status" value="1"/>
</dbReference>